<accession>A0ABD1W107</accession>
<keyword evidence="2" id="KW-1185">Reference proteome</keyword>
<evidence type="ECO:0000313" key="1">
    <source>
        <dbReference type="EMBL" id="KAL2542150.1"/>
    </source>
</evidence>
<reference evidence="2" key="1">
    <citation type="submission" date="2024-07" db="EMBL/GenBank/DDBJ databases">
        <title>Two chromosome-level genome assemblies of Korean endemic species Abeliophyllum distichum and Forsythia ovata (Oleaceae).</title>
        <authorList>
            <person name="Jang H."/>
        </authorList>
    </citation>
    <scope>NUCLEOTIDE SEQUENCE [LARGE SCALE GENOMIC DNA]</scope>
</reference>
<dbReference type="Proteomes" id="UP001604336">
    <property type="component" value="Unassembled WGS sequence"/>
</dbReference>
<sequence length="178" mass="20170">MEGATSTKGVMPLDIMVGTITKTTVFFVIDGPTSYNVLLGRDWIHGNHRIPLSLHQCLVFWNGKGEVEVVQADHRPFVAEAISGERFMYEGNYGPVRVVQKGEETQIVTQSEESFSVDAFTEMFDQMRPNIVALEEPSNWQKDNKKMLKNMANSQAYKAKLVSFNKECKEKMKEDVAM</sequence>
<dbReference type="PANTHER" id="PTHR33240">
    <property type="entry name" value="OS08G0508500 PROTEIN"/>
    <property type="match status" value="1"/>
</dbReference>
<protein>
    <submittedName>
        <fullName evidence="1">Uncharacterized protein</fullName>
    </submittedName>
</protein>
<comment type="caution">
    <text evidence="1">The sequence shown here is derived from an EMBL/GenBank/DDBJ whole genome shotgun (WGS) entry which is preliminary data.</text>
</comment>
<dbReference type="AlphaFoldDB" id="A0ABD1W107"/>
<gene>
    <name evidence="1" type="ORF">Adt_03128</name>
</gene>
<proteinExistence type="predicted"/>
<evidence type="ECO:0000313" key="2">
    <source>
        <dbReference type="Proteomes" id="UP001604336"/>
    </source>
</evidence>
<organism evidence="1 2">
    <name type="scientific">Abeliophyllum distichum</name>
    <dbReference type="NCBI Taxonomy" id="126358"/>
    <lineage>
        <taxon>Eukaryota</taxon>
        <taxon>Viridiplantae</taxon>
        <taxon>Streptophyta</taxon>
        <taxon>Embryophyta</taxon>
        <taxon>Tracheophyta</taxon>
        <taxon>Spermatophyta</taxon>
        <taxon>Magnoliopsida</taxon>
        <taxon>eudicotyledons</taxon>
        <taxon>Gunneridae</taxon>
        <taxon>Pentapetalae</taxon>
        <taxon>asterids</taxon>
        <taxon>lamiids</taxon>
        <taxon>Lamiales</taxon>
        <taxon>Oleaceae</taxon>
        <taxon>Forsythieae</taxon>
        <taxon>Abeliophyllum</taxon>
    </lineage>
</organism>
<dbReference type="EMBL" id="JBFOLK010000001">
    <property type="protein sequence ID" value="KAL2542150.1"/>
    <property type="molecule type" value="Genomic_DNA"/>
</dbReference>
<name>A0ABD1W107_9LAMI</name>
<dbReference type="PANTHER" id="PTHR33240:SF15">
    <property type="entry name" value="GAG-PRO-LIKE PROTEIN"/>
    <property type="match status" value="1"/>
</dbReference>